<dbReference type="GO" id="GO:0003677">
    <property type="term" value="F:DNA binding"/>
    <property type="evidence" value="ECO:0007669"/>
    <property type="project" value="InterPro"/>
</dbReference>
<protein>
    <submittedName>
        <fullName evidence="2">Plasmid pRiA4b ORF-3 family protein</fullName>
    </submittedName>
</protein>
<dbReference type="SUPFAM" id="SSF53041">
    <property type="entry name" value="Resolvase-like"/>
    <property type="match status" value="1"/>
</dbReference>
<dbReference type="CDD" id="cd03768">
    <property type="entry name" value="SR_ResInv"/>
    <property type="match status" value="1"/>
</dbReference>
<dbReference type="Gene3D" id="6.10.250.10">
    <property type="match status" value="1"/>
</dbReference>
<dbReference type="Gene3D" id="3.10.290.30">
    <property type="entry name" value="MM3350-like"/>
    <property type="match status" value="1"/>
</dbReference>
<geneLocation type="plasmid" evidence="2 3">
    <name>pAUEb</name>
</geneLocation>
<dbReference type="SMART" id="SM00857">
    <property type="entry name" value="Resolvase"/>
    <property type="match status" value="1"/>
</dbReference>
<dbReference type="PANTHER" id="PTHR41878">
    <property type="entry name" value="LEXA REPRESSOR-RELATED"/>
    <property type="match status" value="1"/>
</dbReference>
<keyword evidence="3" id="KW-1185">Reference proteome</keyword>
<proteinExistence type="predicted"/>
<dbReference type="KEGG" id="aup:AsAng_0064900"/>
<dbReference type="PANTHER" id="PTHR41878:SF1">
    <property type="entry name" value="TNPR PROTEIN"/>
    <property type="match status" value="1"/>
</dbReference>
<dbReference type="Pfam" id="PF07929">
    <property type="entry name" value="PRiA4_ORF3"/>
    <property type="match status" value="1"/>
</dbReference>
<dbReference type="InterPro" id="IPR006119">
    <property type="entry name" value="Resolv_N"/>
</dbReference>
<evidence type="ECO:0000313" key="2">
    <source>
        <dbReference type="EMBL" id="BDS15706.1"/>
    </source>
</evidence>
<accession>A0A915YMI8</accession>
<dbReference type="InterPro" id="IPR012912">
    <property type="entry name" value="Plasmid_pRiA4b_Orf3-like"/>
</dbReference>
<evidence type="ECO:0000313" key="3">
    <source>
        <dbReference type="Proteomes" id="UP001060919"/>
    </source>
</evidence>
<name>A0A915YMI8_9BACT</name>
<sequence>MESTFSGKIYQVKIHLLGASPMVWRRLLLRDDTNLADLHGIIQLVMGWEKFHLHCFKLHGKSYGLSYSGAGGWFSGSAKETLLRDFKLRCKDKFKYTYNYFANWEVQIRLEKILDSNKRQQYPFCKAGNNARPIEEVQNMDELNEKGIGLQSINDPIDTTTSQGRLVFNIFASLAEFERDIIRERTQAGLKAARARGQIGGRPKGYCC</sequence>
<dbReference type="InterPro" id="IPR036162">
    <property type="entry name" value="Resolvase-like_N_sf"/>
</dbReference>
<dbReference type="GO" id="GO:0000150">
    <property type="term" value="F:DNA strand exchange activity"/>
    <property type="evidence" value="ECO:0007669"/>
    <property type="project" value="InterPro"/>
</dbReference>
<feature type="domain" description="Resolvase/invertase-type recombinase catalytic" evidence="1">
    <location>
        <begin position="141"/>
        <end position="197"/>
    </location>
</feature>
<dbReference type="Proteomes" id="UP001060919">
    <property type="component" value="Plasmid pAUEb"/>
</dbReference>
<reference evidence="2" key="1">
    <citation type="submission" date="2022-09" db="EMBL/GenBank/DDBJ databases">
        <title>Aureispira anguillicida sp. nov., isolated from Leptocephalus of Japanese eel Anguilla japonica.</title>
        <authorList>
            <person name="Yuasa K."/>
            <person name="Mekata T."/>
            <person name="Ikunari K."/>
        </authorList>
    </citation>
    <scope>NUCLEOTIDE SEQUENCE</scope>
    <source>
        <strain evidence="2">EL160426</strain>
        <plasmid evidence="2">pAUEb</plasmid>
    </source>
</reference>
<keyword evidence="2" id="KW-0614">Plasmid</keyword>
<dbReference type="AlphaFoldDB" id="A0A915YMI8"/>
<evidence type="ECO:0000259" key="1">
    <source>
        <dbReference type="PROSITE" id="PS51736"/>
    </source>
</evidence>
<dbReference type="EMBL" id="AP026869">
    <property type="protein sequence ID" value="BDS15706.1"/>
    <property type="molecule type" value="Genomic_DNA"/>
</dbReference>
<dbReference type="SUPFAM" id="SSF159941">
    <property type="entry name" value="MM3350-like"/>
    <property type="match status" value="1"/>
</dbReference>
<organism evidence="2 3">
    <name type="scientific">Aureispira anguillae</name>
    <dbReference type="NCBI Taxonomy" id="2864201"/>
    <lineage>
        <taxon>Bacteria</taxon>
        <taxon>Pseudomonadati</taxon>
        <taxon>Bacteroidota</taxon>
        <taxon>Saprospiria</taxon>
        <taxon>Saprospirales</taxon>
        <taxon>Saprospiraceae</taxon>
        <taxon>Aureispira</taxon>
    </lineage>
</organism>
<dbReference type="PROSITE" id="PS51736">
    <property type="entry name" value="RECOMBINASES_3"/>
    <property type="match status" value="1"/>
</dbReference>
<dbReference type="InterPro" id="IPR024047">
    <property type="entry name" value="MM3350-like_sf"/>
</dbReference>
<gene>
    <name evidence="2" type="ORF">AsAng_0064900</name>
</gene>